<dbReference type="SMART" id="SM00347">
    <property type="entry name" value="HTH_MARR"/>
    <property type="match status" value="1"/>
</dbReference>
<keyword evidence="2" id="KW-0238">DNA-binding</keyword>
<sequence length="158" mass="18638">MDMDLCAKVKFSEWAIQRYEFRYLRHELDNEKLYKGDPRLLMFISQTEGCSQTQIAKNLCIKPATLTVMIKRMEAAGLISRKSDDKDMRTQRVYITQRGKETATRTRDVFKKAIEEIYDGLTELELAEYLRIMEKIQKNLVKLTDSIPKEAFDFELPR</sequence>
<dbReference type="InterPro" id="IPR000835">
    <property type="entry name" value="HTH_MarR-typ"/>
</dbReference>
<dbReference type="OrthoDB" id="6400170at2"/>
<keyword evidence="3" id="KW-0804">Transcription</keyword>
<feature type="domain" description="HTH marR-type" evidence="4">
    <location>
        <begin position="1"/>
        <end position="138"/>
    </location>
</feature>
<dbReference type="GO" id="GO:0003700">
    <property type="term" value="F:DNA-binding transcription factor activity"/>
    <property type="evidence" value="ECO:0007669"/>
    <property type="project" value="InterPro"/>
</dbReference>
<dbReference type="EMBL" id="QGQD01000105">
    <property type="protein sequence ID" value="TLC98093.1"/>
    <property type="molecule type" value="Genomic_DNA"/>
</dbReference>
<name>A0A4U8Q1S0_9FIRM</name>
<keyword evidence="6" id="KW-1185">Reference proteome</keyword>
<comment type="caution">
    <text evidence="5">The sequence shown here is derived from an EMBL/GenBank/DDBJ whole genome shotgun (WGS) entry which is preliminary data.</text>
</comment>
<dbReference type="InterPro" id="IPR036390">
    <property type="entry name" value="WH_DNA-bd_sf"/>
</dbReference>
<dbReference type="PANTHER" id="PTHR42756">
    <property type="entry name" value="TRANSCRIPTIONAL REGULATOR, MARR"/>
    <property type="match status" value="1"/>
</dbReference>
<dbReference type="AlphaFoldDB" id="A0A4U8Q1S0"/>
<keyword evidence="1" id="KW-0805">Transcription regulation</keyword>
<evidence type="ECO:0000313" key="6">
    <source>
        <dbReference type="Proteomes" id="UP000306509"/>
    </source>
</evidence>
<dbReference type="Gene3D" id="1.10.10.10">
    <property type="entry name" value="Winged helix-like DNA-binding domain superfamily/Winged helix DNA-binding domain"/>
    <property type="match status" value="1"/>
</dbReference>
<reference evidence="5 6" key="1">
    <citation type="journal article" date="2019" name="Anaerobe">
        <title>Detection of Robinsoniella peoriensis in multiple bone samples of a trauma patient.</title>
        <authorList>
            <person name="Schrottner P."/>
            <person name="Hartwich K."/>
            <person name="Bunk B."/>
            <person name="Schober I."/>
            <person name="Helbig S."/>
            <person name="Rudolph W.W."/>
            <person name="Gunzer F."/>
        </authorList>
    </citation>
    <scope>NUCLEOTIDE SEQUENCE [LARGE SCALE GENOMIC DNA]</scope>
    <source>
        <strain evidence="5 6">DSM 106044</strain>
    </source>
</reference>
<dbReference type="PRINTS" id="PR00598">
    <property type="entry name" value="HTHMARR"/>
</dbReference>
<dbReference type="PROSITE" id="PS50995">
    <property type="entry name" value="HTH_MARR_2"/>
    <property type="match status" value="1"/>
</dbReference>
<accession>A0A4U8Q1S0</accession>
<dbReference type="Pfam" id="PF01047">
    <property type="entry name" value="MarR"/>
    <property type="match status" value="1"/>
</dbReference>
<dbReference type="STRING" id="180332.GCA_000797495_00740"/>
<evidence type="ECO:0000313" key="5">
    <source>
        <dbReference type="EMBL" id="TLC98093.1"/>
    </source>
</evidence>
<evidence type="ECO:0000259" key="4">
    <source>
        <dbReference type="PROSITE" id="PS50995"/>
    </source>
</evidence>
<evidence type="ECO:0000256" key="3">
    <source>
        <dbReference type="ARBA" id="ARBA00023163"/>
    </source>
</evidence>
<gene>
    <name evidence="5" type="primary">slyA_3</name>
    <name evidence="5" type="ORF">DSM106044_05157</name>
</gene>
<dbReference type="Proteomes" id="UP000306509">
    <property type="component" value="Unassembled WGS sequence"/>
</dbReference>
<dbReference type="PANTHER" id="PTHR42756:SF1">
    <property type="entry name" value="TRANSCRIPTIONAL REPRESSOR OF EMRAB OPERON"/>
    <property type="match status" value="1"/>
</dbReference>
<dbReference type="RefSeq" id="WP_052377840.1">
    <property type="nucleotide sequence ID" value="NZ_CABMJZ010000040.1"/>
</dbReference>
<evidence type="ECO:0000256" key="1">
    <source>
        <dbReference type="ARBA" id="ARBA00023015"/>
    </source>
</evidence>
<protein>
    <submittedName>
        <fullName evidence="5">Salmolysin</fullName>
    </submittedName>
</protein>
<dbReference type="InterPro" id="IPR036388">
    <property type="entry name" value="WH-like_DNA-bd_sf"/>
</dbReference>
<organism evidence="5 6">
    <name type="scientific">Robinsoniella peoriensis</name>
    <dbReference type="NCBI Taxonomy" id="180332"/>
    <lineage>
        <taxon>Bacteria</taxon>
        <taxon>Bacillati</taxon>
        <taxon>Bacillota</taxon>
        <taxon>Clostridia</taxon>
        <taxon>Lachnospirales</taxon>
        <taxon>Lachnospiraceae</taxon>
        <taxon>Robinsoniella</taxon>
    </lineage>
</organism>
<dbReference type="SUPFAM" id="SSF46785">
    <property type="entry name" value="Winged helix' DNA-binding domain"/>
    <property type="match status" value="1"/>
</dbReference>
<dbReference type="GO" id="GO:0003677">
    <property type="term" value="F:DNA binding"/>
    <property type="evidence" value="ECO:0007669"/>
    <property type="project" value="UniProtKB-KW"/>
</dbReference>
<proteinExistence type="predicted"/>
<evidence type="ECO:0000256" key="2">
    <source>
        <dbReference type="ARBA" id="ARBA00023125"/>
    </source>
</evidence>